<organism evidence="3 4">
    <name type="scientific">Pelagibacter ubique</name>
    <dbReference type="NCBI Taxonomy" id="198252"/>
    <lineage>
        <taxon>Bacteria</taxon>
        <taxon>Pseudomonadati</taxon>
        <taxon>Pseudomonadota</taxon>
        <taxon>Alphaproteobacteria</taxon>
        <taxon>Candidatus Pelagibacterales</taxon>
        <taxon>Candidatus Pelagibacteraceae</taxon>
        <taxon>Candidatus Pelagibacter</taxon>
    </lineage>
</organism>
<proteinExistence type="predicted"/>
<evidence type="ECO:0000313" key="3">
    <source>
        <dbReference type="EMBL" id="NMN67972.1"/>
    </source>
</evidence>
<dbReference type="Gene3D" id="1.10.940.10">
    <property type="entry name" value="NusB-like"/>
    <property type="match status" value="1"/>
</dbReference>
<accession>A0ABX1T1K4</accession>
<dbReference type="RefSeq" id="WP_169036471.1">
    <property type="nucleotide sequence ID" value="NZ_LANA01000002.1"/>
</dbReference>
<dbReference type="InterPro" id="IPR035926">
    <property type="entry name" value="NusB-like_sf"/>
</dbReference>
<evidence type="ECO:0000256" key="1">
    <source>
        <dbReference type="ARBA" id="ARBA00022884"/>
    </source>
</evidence>
<evidence type="ECO:0000313" key="4">
    <source>
        <dbReference type="Proteomes" id="UP001166004"/>
    </source>
</evidence>
<reference evidence="3 4" key="1">
    <citation type="submission" date="2019-07" db="EMBL/GenBank/DDBJ databases">
        <title>SAR11 Genome Evolution.</title>
        <authorList>
            <person name="Giovannoni S."/>
        </authorList>
    </citation>
    <scope>NUCLEOTIDE SEQUENCE [LARGE SCALE GENOMIC DNA]</scope>
    <source>
        <strain evidence="3 4">HTCC9565</strain>
    </source>
</reference>
<comment type="caution">
    <text evidence="3">The sequence shown here is derived from an EMBL/GenBank/DDBJ whole genome shotgun (WGS) entry which is preliminary data.</text>
</comment>
<keyword evidence="1" id="KW-0694">RNA-binding</keyword>
<dbReference type="EMBL" id="LANA01000002">
    <property type="protein sequence ID" value="NMN67972.1"/>
    <property type="molecule type" value="Genomic_DNA"/>
</dbReference>
<dbReference type="Pfam" id="PF01029">
    <property type="entry name" value="NusB"/>
    <property type="match status" value="1"/>
</dbReference>
<dbReference type="InterPro" id="IPR006027">
    <property type="entry name" value="NusB_RsmB_TIM44"/>
</dbReference>
<keyword evidence="4" id="KW-1185">Reference proteome</keyword>
<gene>
    <name evidence="3" type="ORF">VP91_00011270</name>
</gene>
<feature type="domain" description="NusB/RsmB/TIM44" evidence="2">
    <location>
        <begin position="35"/>
        <end position="127"/>
    </location>
</feature>
<dbReference type="SUPFAM" id="SSF48013">
    <property type="entry name" value="NusB-like"/>
    <property type="match status" value="1"/>
</dbReference>
<dbReference type="Proteomes" id="UP001166004">
    <property type="component" value="Unassembled WGS sequence"/>
</dbReference>
<evidence type="ECO:0000259" key="2">
    <source>
        <dbReference type="Pfam" id="PF01029"/>
    </source>
</evidence>
<name>A0ABX1T1K4_PELUQ</name>
<protein>
    <submittedName>
        <fullName evidence="3">N utilization substance protein B</fullName>
    </submittedName>
</protein>
<sequence>MRTPYNSNQSPRVIIIQKLYGNFFNDDTDLTFPKHRFKKFIKDVVLGTIERDEIIKEEVNKYLSEDLQLTNLDQVFQIIVKSAIFEFLYKPKVSSKIIIKEYLDASNFFLEDGQTKYLNAILDKIAKKIRTTNA</sequence>